<protein>
    <submittedName>
        <fullName evidence="3">Uncharacterized protein</fullName>
    </submittedName>
</protein>
<evidence type="ECO:0000256" key="2">
    <source>
        <dbReference type="SAM" id="Phobius"/>
    </source>
</evidence>
<accession>A0AAW0EG07</accession>
<keyword evidence="4" id="KW-1185">Reference proteome</keyword>
<evidence type="ECO:0000313" key="3">
    <source>
        <dbReference type="EMBL" id="KAK7063395.1"/>
    </source>
</evidence>
<proteinExistence type="predicted"/>
<sequence length="317" mass="34723">MTSPCPGHELHPAREPSQSTARVPFFTFIDEVEQRFRLSTSPFLTSDSPTTSPITSTSSRPAPAPTPSRIPPLSPPAHHIQIERRGASKANRLLAAELGGTLGGALFLLLLAILFIFLWRRRRRRQNEARLPHVHRQDQPFVVNPTWVTGSPRTPTAPSHLSLPLPNRPYASQPSAPIAHPMQMTSLPNLSQQYRSRRVRPRASTVGSSSADLSEFHARSGSRISISLPRNRERDGGREDGLAGREGHGEGEGEEDSDDSDLAAAAASHSHSHSESSVWRPRIDILAARHQQQQQQSRVDGASGSGSGQMHSFWTGE</sequence>
<dbReference type="EMBL" id="JAWWNJ010000001">
    <property type="protein sequence ID" value="KAK7063395.1"/>
    <property type="molecule type" value="Genomic_DNA"/>
</dbReference>
<keyword evidence="2" id="KW-1133">Transmembrane helix</keyword>
<comment type="caution">
    <text evidence="3">The sequence shown here is derived from an EMBL/GenBank/DDBJ whole genome shotgun (WGS) entry which is preliminary data.</text>
</comment>
<evidence type="ECO:0000256" key="1">
    <source>
        <dbReference type="SAM" id="MobiDB-lite"/>
    </source>
</evidence>
<feature type="region of interest" description="Disordered" evidence="1">
    <location>
        <begin position="40"/>
        <end position="76"/>
    </location>
</feature>
<feature type="transmembrane region" description="Helical" evidence="2">
    <location>
        <begin position="98"/>
        <end position="119"/>
    </location>
</feature>
<organism evidence="3 4">
    <name type="scientific">Favolaschia claudopus</name>
    <dbReference type="NCBI Taxonomy" id="2862362"/>
    <lineage>
        <taxon>Eukaryota</taxon>
        <taxon>Fungi</taxon>
        <taxon>Dikarya</taxon>
        <taxon>Basidiomycota</taxon>
        <taxon>Agaricomycotina</taxon>
        <taxon>Agaricomycetes</taxon>
        <taxon>Agaricomycetidae</taxon>
        <taxon>Agaricales</taxon>
        <taxon>Marasmiineae</taxon>
        <taxon>Mycenaceae</taxon>
        <taxon>Favolaschia</taxon>
    </lineage>
</organism>
<evidence type="ECO:0000313" key="4">
    <source>
        <dbReference type="Proteomes" id="UP001362999"/>
    </source>
</evidence>
<feature type="compositionally biased region" description="Acidic residues" evidence="1">
    <location>
        <begin position="252"/>
        <end position="261"/>
    </location>
</feature>
<name>A0AAW0EG07_9AGAR</name>
<keyword evidence="2" id="KW-0812">Transmembrane</keyword>
<reference evidence="3 4" key="1">
    <citation type="journal article" date="2024" name="J Genomics">
        <title>Draft genome sequencing and assembly of Favolaschia claudopus CIRM-BRFM 2984 isolated from oak limbs.</title>
        <authorList>
            <person name="Navarro D."/>
            <person name="Drula E."/>
            <person name="Chaduli D."/>
            <person name="Cazenave R."/>
            <person name="Ahrendt S."/>
            <person name="Wang J."/>
            <person name="Lipzen A."/>
            <person name="Daum C."/>
            <person name="Barry K."/>
            <person name="Grigoriev I.V."/>
            <person name="Favel A."/>
            <person name="Rosso M.N."/>
            <person name="Martin F."/>
        </authorList>
    </citation>
    <scope>NUCLEOTIDE SEQUENCE [LARGE SCALE GENOMIC DNA]</scope>
    <source>
        <strain evidence="3 4">CIRM-BRFM 2984</strain>
    </source>
</reference>
<feature type="region of interest" description="Disordered" evidence="1">
    <location>
        <begin position="145"/>
        <end position="317"/>
    </location>
</feature>
<feature type="compositionally biased region" description="Polar residues" evidence="1">
    <location>
        <begin position="183"/>
        <end position="194"/>
    </location>
</feature>
<feature type="compositionally biased region" description="Low complexity" evidence="1">
    <location>
        <begin position="44"/>
        <end position="61"/>
    </location>
</feature>
<feature type="compositionally biased region" description="Polar residues" evidence="1">
    <location>
        <begin position="308"/>
        <end position="317"/>
    </location>
</feature>
<feature type="compositionally biased region" description="Basic and acidic residues" evidence="1">
    <location>
        <begin position="230"/>
        <end position="251"/>
    </location>
</feature>
<keyword evidence="2" id="KW-0472">Membrane</keyword>
<feature type="compositionally biased region" description="Polar residues" evidence="1">
    <location>
        <begin position="146"/>
        <end position="159"/>
    </location>
</feature>
<dbReference type="Proteomes" id="UP001362999">
    <property type="component" value="Unassembled WGS sequence"/>
</dbReference>
<gene>
    <name evidence="3" type="ORF">R3P38DRAFT_3415250</name>
</gene>
<dbReference type="AlphaFoldDB" id="A0AAW0EG07"/>
<feature type="compositionally biased region" description="Pro residues" evidence="1">
    <location>
        <begin position="62"/>
        <end position="75"/>
    </location>
</feature>